<protein>
    <submittedName>
        <fullName evidence="6">Metalloregulator ArsR/SmtB family transcription factor</fullName>
    </submittedName>
</protein>
<keyword evidence="1" id="KW-0805">Transcription regulation</keyword>
<keyword evidence="7" id="KW-1185">Reference proteome</keyword>
<dbReference type="SMART" id="SM00418">
    <property type="entry name" value="HTH_ARSR"/>
    <property type="match status" value="1"/>
</dbReference>
<dbReference type="PROSITE" id="PS50987">
    <property type="entry name" value="HTH_ARSR_2"/>
    <property type="match status" value="1"/>
</dbReference>
<dbReference type="PANTHER" id="PTHR43132">
    <property type="entry name" value="ARSENICAL RESISTANCE OPERON REPRESSOR ARSR-RELATED"/>
    <property type="match status" value="1"/>
</dbReference>
<dbReference type="InterPro" id="IPR036388">
    <property type="entry name" value="WH-like_DNA-bd_sf"/>
</dbReference>
<dbReference type="RefSeq" id="WP_331703393.1">
    <property type="nucleotide sequence ID" value="NZ_JAZHBO010000001.1"/>
</dbReference>
<dbReference type="InterPro" id="IPR036390">
    <property type="entry name" value="WH_DNA-bd_sf"/>
</dbReference>
<keyword evidence="3" id="KW-0804">Transcription</keyword>
<keyword evidence="2" id="KW-0238">DNA-binding</keyword>
<evidence type="ECO:0000256" key="4">
    <source>
        <dbReference type="SAM" id="MobiDB-lite"/>
    </source>
</evidence>
<dbReference type="Gene3D" id="1.10.10.10">
    <property type="entry name" value="Winged helix-like DNA-binding domain superfamily/Winged helix DNA-binding domain"/>
    <property type="match status" value="1"/>
</dbReference>
<organism evidence="6 7">
    <name type="scientific">Aquilutibacter rugosus</name>
    <dbReference type="NCBI Taxonomy" id="3115820"/>
    <lineage>
        <taxon>Bacteria</taxon>
        <taxon>Pseudomonadati</taxon>
        <taxon>Pseudomonadota</taxon>
        <taxon>Gammaproteobacteria</taxon>
        <taxon>Lysobacterales</taxon>
        <taxon>Lysobacteraceae</taxon>
        <taxon>Aquilutibacter</taxon>
    </lineage>
</organism>
<evidence type="ECO:0000313" key="6">
    <source>
        <dbReference type="EMBL" id="MEF2155329.1"/>
    </source>
</evidence>
<reference evidence="6 7" key="1">
    <citation type="submission" date="2024-01" db="EMBL/GenBank/DDBJ databases">
        <title>Novel species of the genus Luteimonas isolated from rivers.</title>
        <authorList>
            <person name="Lu H."/>
        </authorList>
    </citation>
    <scope>NUCLEOTIDE SEQUENCE [LARGE SCALE GENOMIC DNA]</scope>
    <source>
        <strain evidence="6 7">FXH3W</strain>
    </source>
</reference>
<dbReference type="PANTHER" id="PTHR43132:SF2">
    <property type="entry name" value="ARSENICAL RESISTANCE OPERON REPRESSOR ARSR-RELATED"/>
    <property type="match status" value="1"/>
</dbReference>
<dbReference type="Proteomes" id="UP001356170">
    <property type="component" value="Unassembled WGS sequence"/>
</dbReference>
<evidence type="ECO:0000256" key="2">
    <source>
        <dbReference type="ARBA" id="ARBA00023125"/>
    </source>
</evidence>
<dbReference type="SUPFAM" id="SSF46785">
    <property type="entry name" value="Winged helix' DNA-binding domain"/>
    <property type="match status" value="1"/>
</dbReference>
<sequence>MRTAKAVELLNALSHESRLRIFRMLVVAGPQGLSVGSIRARAKIPAATLTAQLNLLRAADLVLDERDGRTIRVRANFERMTALVDFLTENCCRDPAMCAPTVCAPATPSKPQSKPTSKRSSR</sequence>
<feature type="domain" description="HTH arsR-type" evidence="5">
    <location>
        <begin position="1"/>
        <end position="95"/>
    </location>
</feature>
<evidence type="ECO:0000313" key="7">
    <source>
        <dbReference type="Proteomes" id="UP001356170"/>
    </source>
</evidence>
<evidence type="ECO:0000256" key="1">
    <source>
        <dbReference type="ARBA" id="ARBA00023015"/>
    </source>
</evidence>
<dbReference type="InterPro" id="IPR051011">
    <property type="entry name" value="Metal_resp_trans_reg"/>
</dbReference>
<name>A0ABU7V0E3_9GAMM</name>
<dbReference type="Pfam" id="PF12840">
    <property type="entry name" value="HTH_20"/>
    <property type="match status" value="1"/>
</dbReference>
<dbReference type="CDD" id="cd00090">
    <property type="entry name" value="HTH_ARSR"/>
    <property type="match status" value="1"/>
</dbReference>
<dbReference type="InterPro" id="IPR001845">
    <property type="entry name" value="HTH_ArsR_DNA-bd_dom"/>
</dbReference>
<dbReference type="EMBL" id="JAZHBO010000001">
    <property type="protein sequence ID" value="MEF2155329.1"/>
    <property type="molecule type" value="Genomic_DNA"/>
</dbReference>
<dbReference type="InterPro" id="IPR011991">
    <property type="entry name" value="ArsR-like_HTH"/>
</dbReference>
<evidence type="ECO:0000259" key="5">
    <source>
        <dbReference type="PROSITE" id="PS50987"/>
    </source>
</evidence>
<comment type="caution">
    <text evidence="6">The sequence shown here is derived from an EMBL/GenBank/DDBJ whole genome shotgun (WGS) entry which is preliminary data.</text>
</comment>
<feature type="region of interest" description="Disordered" evidence="4">
    <location>
        <begin position="102"/>
        <end position="122"/>
    </location>
</feature>
<gene>
    <name evidence="6" type="ORF">V3390_03660</name>
</gene>
<evidence type="ECO:0000256" key="3">
    <source>
        <dbReference type="ARBA" id="ARBA00023163"/>
    </source>
</evidence>
<proteinExistence type="predicted"/>
<accession>A0ABU7V0E3</accession>